<evidence type="ECO:0000256" key="1">
    <source>
        <dbReference type="SAM" id="MobiDB-lite"/>
    </source>
</evidence>
<dbReference type="Pfam" id="PF15669">
    <property type="entry name" value="CCDC24"/>
    <property type="match status" value="1"/>
</dbReference>
<reference evidence="2 3" key="1">
    <citation type="submission" date="2016-02" db="EMBL/GenBank/DDBJ databases">
        <title>Genome analysis of coral dinoflagellate symbionts highlights evolutionary adaptations to a symbiotic lifestyle.</title>
        <authorList>
            <person name="Aranda M."/>
            <person name="Li Y."/>
            <person name="Liew Y.J."/>
            <person name="Baumgarten S."/>
            <person name="Simakov O."/>
            <person name="Wilson M."/>
            <person name="Piel J."/>
            <person name="Ashoor H."/>
            <person name="Bougouffa S."/>
            <person name="Bajic V.B."/>
            <person name="Ryu T."/>
            <person name="Ravasi T."/>
            <person name="Bayer T."/>
            <person name="Micklem G."/>
            <person name="Kim H."/>
            <person name="Bhak J."/>
            <person name="Lajeunesse T.C."/>
            <person name="Voolstra C.R."/>
        </authorList>
    </citation>
    <scope>NUCLEOTIDE SEQUENCE [LARGE SCALE GENOMIC DNA]</scope>
    <source>
        <strain evidence="2 3">CCMP2467</strain>
    </source>
</reference>
<feature type="region of interest" description="Disordered" evidence="1">
    <location>
        <begin position="328"/>
        <end position="349"/>
    </location>
</feature>
<dbReference type="PANTHER" id="PTHR28601:SF1">
    <property type="entry name" value="COILED-COIL DOMAIN-CONTAINING PROTEIN 24"/>
    <property type="match status" value="1"/>
</dbReference>
<gene>
    <name evidence="2" type="ORF">AK812_SmicGene27373</name>
</gene>
<dbReference type="AlphaFoldDB" id="A0A1Q9D734"/>
<organism evidence="2 3">
    <name type="scientific">Symbiodinium microadriaticum</name>
    <name type="common">Dinoflagellate</name>
    <name type="synonym">Zooxanthella microadriatica</name>
    <dbReference type="NCBI Taxonomy" id="2951"/>
    <lineage>
        <taxon>Eukaryota</taxon>
        <taxon>Sar</taxon>
        <taxon>Alveolata</taxon>
        <taxon>Dinophyceae</taxon>
        <taxon>Suessiales</taxon>
        <taxon>Symbiodiniaceae</taxon>
        <taxon>Symbiodinium</taxon>
    </lineage>
</organism>
<feature type="region of interest" description="Disordered" evidence="1">
    <location>
        <begin position="484"/>
        <end position="505"/>
    </location>
</feature>
<dbReference type="InterPro" id="IPR031367">
    <property type="entry name" value="CCDC24"/>
</dbReference>
<keyword evidence="3" id="KW-1185">Reference proteome</keyword>
<accession>A0A1Q9D734</accession>
<comment type="caution">
    <text evidence="2">The sequence shown here is derived from an EMBL/GenBank/DDBJ whole genome shotgun (WGS) entry which is preliminary data.</text>
</comment>
<dbReference type="PANTHER" id="PTHR28601">
    <property type="entry name" value="COILED-COIL DOMAIN-CONTAINING PROTEIN 24"/>
    <property type="match status" value="1"/>
</dbReference>
<sequence>MIECWSAKKDHLNGRPCPTVQVPQIRCLVGKELGTDAGSRLQRVEAMLHRIGRGEVFRSEEKEGQRRSSGYVAGLEPCSAFHDPTTLTWAVDLQGHWKEIQSELQSRLDDDTVWFPSVSADDKTENVPEWRIAAVLAADCWEDKGSFPKTQEILKRYVQLAMDEMATVIFGVLVLLSAVIDQRQSRGAPREAMAQIPPGPESRGEQDGPLWLAVKRQLYKPEVMLIKRLVGHQLIQQNKLMWDEIWSLRHMLDEFRNRNDQISEGRRQQTDFCDTQHRDLLRRQAQMILEDLRSQANACGHSVEDMVPELRHGHLRSFVLQEDAGYGKARDAVPPATPSTRPSTASTRLSCSTPDLLQNLATLPSLPMGQPLGLDDIDEVAAGIRESLEAEHQWLLATIAEEYQQLELEDQRRANLARSDCEPSTAQLKRFLGRLQDVQASPGLKALTLSSSLAEPAPAPVVGGASVRRLQALISLRRQNASQALKPVQEAEQDAQTAKGTKGAGYPAPGFLSGITLSMGPGKQEFDPFFGDPI</sequence>
<dbReference type="OrthoDB" id="440213at2759"/>
<name>A0A1Q9D734_SYMMI</name>
<feature type="region of interest" description="Disordered" evidence="1">
    <location>
        <begin position="187"/>
        <end position="207"/>
    </location>
</feature>
<dbReference type="EMBL" id="LSRX01000685">
    <property type="protein sequence ID" value="OLP90985.1"/>
    <property type="molecule type" value="Genomic_DNA"/>
</dbReference>
<evidence type="ECO:0000313" key="2">
    <source>
        <dbReference type="EMBL" id="OLP90985.1"/>
    </source>
</evidence>
<dbReference type="Proteomes" id="UP000186817">
    <property type="component" value="Unassembled WGS sequence"/>
</dbReference>
<proteinExistence type="predicted"/>
<evidence type="ECO:0000313" key="3">
    <source>
        <dbReference type="Proteomes" id="UP000186817"/>
    </source>
</evidence>
<protein>
    <submittedName>
        <fullName evidence="2">Uncharacterized protein</fullName>
    </submittedName>
</protein>
<feature type="compositionally biased region" description="Low complexity" evidence="1">
    <location>
        <begin position="338"/>
        <end position="349"/>
    </location>
</feature>